<proteinExistence type="inferred from homology"/>
<evidence type="ECO:0000313" key="8">
    <source>
        <dbReference type="Proteomes" id="UP000515163"/>
    </source>
</evidence>
<dbReference type="PANTHER" id="PTHR12147:SF26">
    <property type="entry name" value="PEPTIDASE M28 DOMAIN-CONTAINING PROTEIN"/>
    <property type="match status" value="1"/>
</dbReference>
<feature type="chain" id="PRO_5028125023" evidence="6">
    <location>
        <begin position="21"/>
        <end position="521"/>
    </location>
</feature>
<dbReference type="GO" id="GO:0006508">
    <property type="term" value="P:proteolysis"/>
    <property type="evidence" value="ECO:0007669"/>
    <property type="project" value="InterPro"/>
</dbReference>
<protein>
    <submittedName>
        <fullName evidence="9">Uncharacterized protein LOC116286317</fullName>
    </submittedName>
</protein>
<gene>
    <name evidence="9" type="primary">LOC116286317</name>
</gene>
<dbReference type="SUPFAM" id="SSF53187">
    <property type="entry name" value="Zn-dependent exopeptidases"/>
    <property type="match status" value="1"/>
</dbReference>
<dbReference type="Gene3D" id="2.60.120.290">
    <property type="entry name" value="Spermadhesin, CUB domain"/>
    <property type="match status" value="1"/>
</dbReference>
<evidence type="ECO:0000256" key="1">
    <source>
        <dbReference type="ARBA" id="ARBA00001947"/>
    </source>
</evidence>
<keyword evidence="8" id="KW-1185">Reference proteome</keyword>
<sequence>MLQHLVIIVYGLHCFQACFAISQDESARSYLEHFNTTRNNHVTPVLKTAARDFIVKTFQDFGLDTWTEEFASNQKNFPGINIIGRVNGRYTGTSKDKILIIAAHYDTVKVTNGVDDNGSGMTALLQALRQYKSSNYMKCSQNYTLLFVAFDLEEVQQSCQTAPCSCSAGLCGSRYFVQNLTRYVEENKCTVQGAYVMDVTMNYNTSNGSQSLPPGTNIYFPAQYKWIEQNQFRGDWLAVIGRKDDDSVLSNKFVSNFKQGAFKALPIPLPFSGRPKDVDPTQRGALSDFLRSDHARFWDSNNSWPAVFLTDTADFRGYMKTCYHQQCDNMDRVKPEMITFMGRTADALVAAAQSLTEQVCPSRENCKNVTIKSDNSTISSPSYPSEYPNGIECSWLKEISSSSDNQSLQFEDFNLEGSPSCSNDFLEVSAGNTIDNMRVIDKYCGSTQPSTIRVPHKIVKVRFVTDALVSKKGFRITWTTPPKKTTPTKQTTPKKQTTPTNKPNSSGTAGKGNSSHVITSK</sequence>
<dbReference type="InterPro" id="IPR007484">
    <property type="entry name" value="Peptidase_M28"/>
</dbReference>
<dbReference type="Pfam" id="PF04389">
    <property type="entry name" value="Peptidase_M28"/>
    <property type="match status" value="1"/>
</dbReference>
<dbReference type="OrthoDB" id="5972834at2759"/>
<reference evidence="9" key="1">
    <citation type="submission" date="2025-08" db="UniProtKB">
        <authorList>
            <consortium name="RefSeq"/>
        </authorList>
    </citation>
    <scope>IDENTIFICATION</scope>
    <source>
        <tissue evidence="9">Tentacle</tissue>
    </source>
</reference>
<feature type="region of interest" description="Disordered" evidence="5">
    <location>
        <begin position="478"/>
        <end position="521"/>
    </location>
</feature>
<evidence type="ECO:0000256" key="4">
    <source>
        <dbReference type="PROSITE-ProRule" id="PRU00059"/>
    </source>
</evidence>
<name>A0A6P8H7E4_ACTTE</name>
<dbReference type="Proteomes" id="UP000515163">
    <property type="component" value="Unplaced"/>
</dbReference>
<dbReference type="PROSITE" id="PS01180">
    <property type="entry name" value="CUB"/>
    <property type="match status" value="1"/>
</dbReference>
<dbReference type="SUPFAM" id="SSF49854">
    <property type="entry name" value="Spermadhesin, CUB domain"/>
    <property type="match status" value="1"/>
</dbReference>
<organism evidence="8 9">
    <name type="scientific">Actinia tenebrosa</name>
    <name type="common">Australian red waratah sea anemone</name>
    <dbReference type="NCBI Taxonomy" id="6105"/>
    <lineage>
        <taxon>Eukaryota</taxon>
        <taxon>Metazoa</taxon>
        <taxon>Cnidaria</taxon>
        <taxon>Anthozoa</taxon>
        <taxon>Hexacorallia</taxon>
        <taxon>Actiniaria</taxon>
        <taxon>Actiniidae</taxon>
        <taxon>Actinia</taxon>
    </lineage>
</organism>
<accession>A0A6P8H7E4</accession>
<dbReference type="GeneID" id="116286317"/>
<keyword evidence="6" id="KW-0732">Signal</keyword>
<comment type="cofactor">
    <cofactor evidence="1">
        <name>Zn(2+)</name>
        <dbReference type="ChEBI" id="CHEBI:29105"/>
    </cofactor>
</comment>
<dbReference type="CDD" id="cd00041">
    <property type="entry name" value="CUB"/>
    <property type="match status" value="1"/>
</dbReference>
<dbReference type="InParanoid" id="A0A6P8H7E4"/>
<dbReference type="FunFam" id="2.60.120.290:FF:000005">
    <property type="entry name" value="Procollagen C-endopeptidase enhancer 1"/>
    <property type="match status" value="1"/>
</dbReference>
<feature type="signal peptide" evidence="6">
    <location>
        <begin position="1"/>
        <end position="20"/>
    </location>
</feature>
<dbReference type="SMART" id="SM00042">
    <property type="entry name" value="CUB"/>
    <property type="match status" value="1"/>
</dbReference>
<dbReference type="PANTHER" id="PTHR12147">
    <property type="entry name" value="METALLOPEPTIDASE M28 FAMILY MEMBER"/>
    <property type="match status" value="1"/>
</dbReference>
<evidence type="ECO:0000256" key="2">
    <source>
        <dbReference type="ARBA" id="ARBA00005634"/>
    </source>
</evidence>
<dbReference type="InterPro" id="IPR045175">
    <property type="entry name" value="M28_fam"/>
</dbReference>
<comment type="similarity">
    <text evidence="2">Belongs to the peptidase M28 family. M28B subfamily.</text>
</comment>
<feature type="disulfide bond" evidence="4">
    <location>
        <begin position="366"/>
        <end position="393"/>
    </location>
</feature>
<dbReference type="Pfam" id="PF00431">
    <property type="entry name" value="CUB"/>
    <property type="match status" value="1"/>
</dbReference>
<evidence type="ECO:0000256" key="3">
    <source>
        <dbReference type="ARBA" id="ARBA00023157"/>
    </source>
</evidence>
<evidence type="ECO:0000313" key="9">
    <source>
        <dbReference type="RefSeq" id="XP_031548652.1"/>
    </source>
</evidence>
<feature type="domain" description="CUB" evidence="7">
    <location>
        <begin position="366"/>
        <end position="481"/>
    </location>
</feature>
<dbReference type="Gene3D" id="3.40.630.10">
    <property type="entry name" value="Zn peptidases"/>
    <property type="match status" value="1"/>
</dbReference>
<dbReference type="GO" id="GO:0008235">
    <property type="term" value="F:metalloexopeptidase activity"/>
    <property type="evidence" value="ECO:0007669"/>
    <property type="project" value="InterPro"/>
</dbReference>
<keyword evidence="3 4" id="KW-1015">Disulfide bond</keyword>
<evidence type="ECO:0000259" key="7">
    <source>
        <dbReference type="PROSITE" id="PS01180"/>
    </source>
</evidence>
<evidence type="ECO:0000256" key="6">
    <source>
        <dbReference type="SAM" id="SignalP"/>
    </source>
</evidence>
<dbReference type="RefSeq" id="XP_031548652.1">
    <property type="nucleotide sequence ID" value="XM_031692792.1"/>
</dbReference>
<dbReference type="InterPro" id="IPR035914">
    <property type="entry name" value="Sperma_CUB_dom_sf"/>
</dbReference>
<feature type="compositionally biased region" description="Low complexity" evidence="5">
    <location>
        <begin position="479"/>
        <end position="504"/>
    </location>
</feature>
<dbReference type="InterPro" id="IPR000859">
    <property type="entry name" value="CUB_dom"/>
</dbReference>
<dbReference type="AlphaFoldDB" id="A0A6P8H7E4"/>
<evidence type="ECO:0000256" key="5">
    <source>
        <dbReference type="SAM" id="MobiDB-lite"/>
    </source>
</evidence>
<feature type="compositionally biased region" description="Polar residues" evidence="5">
    <location>
        <begin position="505"/>
        <end position="521"/>
    </location>
</feature>
<comment type="caution">
    <text evidence="4">Lacks conserved residue(s) required for the propagation of feature annotation.</text>
</comment>
<dbReference type="KEGG" id="aten:116286317"/>